<organism evidence="1 2">
    <name type="scientific">Vibrio zhanjiangensis</name>
    <dbReference type="NCBI Taxonomy" id="1046128"/>
    <lineage>
        <taxon>Bacteria</taxon>
        <taxon>Pseudomonadati</taxon>
        <taxon>Pseudomonadota</taxon>
        <taxon>Gammaproteobacteria</taxon>
        <taxon>Vibrionales</taxon>
        <taxon>Vibrionaceae</taxon>
        <taxon>Vibrio</taxon>
    </lineage>
</organism>
<evidence type="ECO:0000313" key="2">
    <source>
        <dbReference type="Proteomes" id="UP001157138"/>
    </source>
</evidence>
<evidence type="ECO:0000313" key="1">
    <source>
        <dbReference type="EMBL" id="GLT20498.1"/>
    </source>
</evidence>
<sequence length="97" mass="10715">MAQQNSPLTRSIVNPATSVSALDLESSPKNDSSLGFRVALGSDIRPVDLAACGFEMKQFVFYPSQFEVVSALIDTRFTVVDQSVGRQRVYAFVRNRI</sequence>
<name>A0ABQ6F4M6_9VIBR</name>
<dbReference type="EMBL" id="BSPW01000123">
    <property type="protein sequence ID" value="GLT20498.1"/>
    <property type="molecule type" value="Genomic_DNA"/>
</dbReference>
<dbReference type="RefSeq" id="WP_284194325.1">
    <property type="nucleotide sequence ID" value="NZ_BSPW01000123.1"/>
</dbReference>
<keyword evidence="2" id="KW-1185">Reference proteome</keyword>
<reference evidence="2" key="1">
    <citation type="journal article" date="2019" name="Int. J. Syst. Evol. Microbiol.">
        <title>The Global Catalogue of Microorganisms (GCM) 10K type strain sequencing project: providing services to taxonomists for standard genome sequencing and annotation.</title>
        <authorList>
            <consortium name="The Broad Institute Genomics Platform"/>
            <consortium name="The Broad Institute Genome Sequencing Center for Infectious Disease"/>
            <person name="Wu L."/>
            <person name="Ma J."/>
        </authorList>
    </citation>
    <scope>NUCLEOTIDE SEQUENCE [LARGE SCALE GENOMIC DNA]</scope>
    <source>
        <strain evidence="2">NBRC 108723</strain>
    </source>
</reference>
<proteinExistence type="predicted"/>
<accession>A0ABQ6F4M6</accession>
<protein>
    <submittedName>
        <fullName evidence="1">Uncharacterized protein</fullName>
    </submittedName>
</protein>
<comment type="caution">
    <text evidence="1">The sequence shown here is derived from an EMBL/GenBank/DDBJ whole genome shotgun (WGS) entry which is preliminary data.</text>
</comment>
<dbReference type="Proteomes" id="UP001157138">
    <property type="component" value="Unassembled WGS sequence"/>
</dbReference>
<gene>
    <name evidence="1" type="ORF">GCM10007938_42830</name>
</gene>